<sequence length="287" mass="33012">MYANSEANIAFRNKYLQKKIANRVGEAVDRPEVYLDESFCNANHVRGQTWLSSLTFATTKVEKEIVKPTGFEPPCSWQRPRLVTSFPLRCIFRVPGARVAAEVWDPKFTSSDVEHAVQRKAFCDERVMLEWIQRVRILFYFFNDLRMQVWKPSITGCRLLLLDSLKTHKMASVRSVLQEECCSQVEFVPPGITGVSQPMDVAVMKVFKDRVRSLYLYHHIENGFPSSPTDKRARISRIVAEAWNSIPQEVIVRGFVKTDIIPVVPRNVSGCFRVPAPKLRLYAMKSR</sequence>
<dbReference type="Proteomes" id="UP000054636">
    <property type="component" value="Unassembled WGS sequence"/>
</dbReference>
<dbReference type="AlphaFoldDB" id="A0A0W8DRD0"/>
<evidence type="ECO:0000313" key="3">
    <source>
        <dbReference type="Proteomes" id="UP000054636"/>
    </source>
</evidence>
<accession>A0A0W8DRD0</accession>
<reference evidence="2 3" key="1">
    <citation type="submission" date="2015-11" db="EMBL/GenBank/DDBJ databases">
        <title>Genomes and virulence difference between two physiological races of Phytophthora nicotianae.</title>
        <authorList>
            <person name="Liu H."/>
            <person name="Ma X."/>
            <person name="Yu H."/>
            <person name="Fang D."/>
            <person name="Li Y."/>
            <person name="Wang X."/>
            <person name="Wang W."/>
            <person name="Dong Y."/>
            <person name="Xiao B."/>
        </authorList>
    </citation>
    <scope>NUCLEOTIDE SEQUENCE [LARGE SCALE GENOMIC DNA]</scope>
    <source>
        <strain evidence="3">race 1</strain>
    </source>
</reference>
<dbReference type="InterPro" id="IPR004875">
    <property type="entry name" value="DDE_SF_endonuclease_dom"/>
</dbReference>
<organism evidence="2 3">
    <name type="scientific">Phytophthora nicotianae</name>
    <name type="common">Potato buckeye rot agent</name>
    <name type="synonym">Phytophthora parasitica</name>
    <dbReference type="NCBI Taxonomy" id="4792"/>
    <lineage>
        <taxon>Eukaryota</taxon>
        <taxon>Sar</taxon>
        <taxon>Stramenopiles</taxon>
        <taxon>Oomycota</taxon>
        <taxon>Peronosporomycetes</taxon>
        <taxon>Peronosporales</taxon>
        <taxon>Peronosporaceae</taxon>
        <taxon>Phytophthora</taxon>
    </lineage>
</organism>
<comment type="caution">
    <text evidence="2">The sequence shown here is derived from an EMBL/GenBank/DDBJ whole genome shotgun (WGS) entry which is preliminary data.</text>
</comment>
<name>A0A0W8DRD0_PHYNI</name>
<feature type="domain" description="DDE-1" evidence="1">
    <location>
        <begin position="109"/>
        <end position="255"/>
    </location>
</feature>
<gene>
    <name evidence="2" type="ORF">AM588_10011597</name>
</gene>
<dbReference type="Pfam" id="PF03184">
    <property type="entry name" value="DDE_1"/>
    <property type="match status" value="1"/>
</dbReference>
<dbReference type="GO" id="GO:0003676">
    <property type="term" value="F:nucleic acid binding"/>
    <property type="evidence" value="ECO:0007669"/>
    <property type="project" value="InterPro"/>
</dbReference>
<evidence type="ECO:0000259" key="1">
    <source>
        <dbReference type="Pfam" id="PF03184"/>
    </source>
</evidence>
<protein>
    <recommendedName>
        <fullName evidence="1">DDE-1 domain-containing protein</fullName>
    </recommendedName>
</protein>
<evidence type="ECO:0000313" key="2">
    <source>
        <dbReference type="EMBL" id="KUF98824.1"/>
    </source>
</evidence>
<proteinExistence type="predicted"/>
<dbReference type="EMBL" id="LNFP01000053">
    <property type="protein sequence ID" value="KUF98824.1"/>
    <property type="molecule type" value="Genomic_DNA"/>
</dbReference>